<dbReference type="VEuPathDB" id="ToxoDB:CSUI_002188"/>
<dbReference type="GeneID" id="94425601"/>
<evidence type="ECO:0000313" key="1">
    <source>
        <dbReference type="EMBL" id="PHJ23960.1"/>
    </source>
</evidence>
<reference evidence="1 2" key="1">
    <citation type="journal article" date="2017" name="Int. J. Parasitol.">
        <title>The genome of the protozoan parasite Cystoisospora suis and a reverse vaccinology approach to identify vaccine candidates.</title>
        <authorList>
            <person name="Palmieri N."/>
            <person name="Shrestha A."/>
            <person name="Ruttkowski B."/>
            <person name="Beck T."/>
            <person name="Vogl C."/>
            <person name="Tomley F."/>
            <person name="Blake D.P."/>
            <person name="Joachim A."/>
        </authorList>
    </citation>
    <scope>NUCLEOTIDE SEQUENCE [LARGE SCALE GENOMIC DNA]</scope>
    <source>
        <strain evidence="1 2">Wien I</strain>
    </source>
</reference>
<dbReference type="RefSeq" id="XP_067925634.1">
    <property type="nucleotide sequence ID" value="XM_068062390.1"/>
</dbReference>
<keyword evidence="2" id="KW-1185">Reference proteome</keyword>
<evidence type="ECO:0000313" key="2">
    <source>
        <dbReference type="Proteomes" id="UP000221165"/>
    </source>
</evidence>
<dbReference type="EMBL" id="MIGC01000919">
    <property type="protein sequence ID" value="PHJ23960.1"/>
    <property type="molecule type" value="Genomic_DNA"/>
</dbReference>
<protein>
    <submittedName>
        <fullName evidence="1">Uncharacterized protein</fullName>
    </submittedName>
</protein>
<proteinExistence type="predicted"/>
<gene>
    <name evidence="1" type="ORF">CSUI_002188</name>
</gene>
<name>A0A2C6KUU5_9APIC</name>
<accession>A0A2C6KUU5</accession>
<sequence>MSLYEWRAYRWWRLCLHDIAPAVDAMIRRHLRHRPTRGGGDRLTARHALFWAPYPRESTAIHNAVLADELNLCLPRPVVLRVQNLGTGVFCDVSARVLLASLRFMAFAMS</sequence>
<organism evidence="1 2">
    <name type="scientific">Cystoisospora suis</name>
    <dbReference type="NCBI Taxonomy" id="483139"/>
    <lineage>
        <taxon>Eukaryota</taxon>
        <taxon>Sar</taxon>
        <taxon>Alveolata</taxon>
        <taxon>Apicomplexa</taxon>
        <taxon>Conoidasida</taxon>
        <taxon>Coccidia</taxon>
        <taxon>Eucoccidiorida</taxon>
        <taxon>Eimeriorina</taxon>
        <taxon>Sarcocystidae</taxon>
        <taxon>Cystoisospora</taxon>
    </lineage>
</organism>
<dbReference type="AlphaFoldDB" id="A0A2C6KUU5"/>
<comment type="caution">
    <text evidence="1">The sequence shown here is derived from an EMBL/GenBank/DDBJ whole genome shotgun (WGS) entry which is preliminary data.</text>
</comment>
<dbReference type="Proteomes" id="UP000221165">
    <property type="component" value="Unassembled WGS sequence"/>
</dbReference>